<dbReference type="SUPFAM" id="SSF53474">
    <property type="entry name" value="alpha/beta-Hydrolases"/>
    <property type="match status" value="1"/>
</dbReference>
<dbReference type="PIRSF" id="PIRSF005211">
    <property type="entry name" value="Ab_hydro_YheT"/>
    <property type="match status" value="1"/>
</dbReference>
<feature type="domain" description="AB hydrolase-1" evidence="2">
    <location>
        <begin position="67"/>
        <end position="308"/>
    </location>
</feature>
<keyword evidence="4" id="KW-1185">Reference proteome</keyword>
<dbReference type="InterPro" id="IPR000073">
    <property type="entry name" value="AB_hydrolase_1"/>
</dbReference>
<dbReference type="InterPro" id="IPR029058">
    <property type="entry name" value="AB_hydrolase_fold"/>
</dbReference>
<dbReference type="PANTHER" id="PTHR10794">
    <property type="entry name" value="ABHYDROLASE DOMAIN-CONTAINING PROTEIN"/>
    <property type="match status" value="1"/>
</dbReference>
<dbReference type="Proteomes" id="UP001250932">
    <property type="component" value="Unassembled WGS sequence"/>
</dbReference>
<organism evidence="3 4">
    <name type="scientific">Candidatus Nitronereus thalassa</name>
    <dbReference type="NCBI Taxonomy" id="3020898"/>
    <lineage>
        <taxon>Bacteria</taxon>
        <taxon>Pseudomonadati</taxon>
        <taxon>Nitrospirota</taxon>
        <taxon>Nitrospiria</taxon>
        <taxon>Nitrospirales</taxon>
        <taxon>Nitrospiraceae</taxon>
        <taxon>Candidatus Nitronereus</taxon>
    </lineage>
</organism>
<dbReference type="EMBL" id="JAQOUE010000001">
    <property type="protein sequence ID" value="MDT7042421.1"/>
    <property type="molecule type" value="Genomic_DNA"/>
</dbReference>
<comment type="similarity">
    <text evidence="1">Belongs to the AB hydrolase superfamily. AB hydrolase 4 family.</text>
</comment>
<accession>A0ABU3K7P1</accession>
<dbReference type="InterPro" id="IPR012020">
    <property type="entry name" value="ABHD4"/>
</dbReference>
<dbReference type="InterPro" id="IPR050960">
    <property type="entry name" value="AB_hydrolase_4_sf"/>
</dbReference>
<dbReference type="Gene3D" id="3.40.50.1820">
    <property type="entry name" value="alpha/beta hydrolase"/>
    <property type="match status" value="1"/>
</dbReference>
<reference evidence="3 4" key="1">
    <citation type="journal article" date="2023" name="ISME J.">
        <title>Cultivation and genomic characterization of novel and ubiquitous marine nitrite-oxidizing bacteria from the Nitrospirales.</title>
        <authorList>
            <person name="Mueller A.J."/>
            <person name="Daebeler A."/>
            <person name="Herbold C.W."/>
            <person name="Kirkegaard R.H."/>
            <person name="Daims H."/>
        </authorList>
    </citation>
    <scope>NUCLEOTIDE SEQUENCE [LARGE SCALE GENOMIC DNA]</scope>
    <source>
        <strain evidence="3 4">EB</strain>
    </source>
</reference>
<evidence type="ECO:0000313" key="4">
    <source>
        <dbReference type="Proteomes" id="UP001250932"/>
    </source>
</evidence>
<sequence length="329" mass="37525">MTKNQISLPFQPHPWIANPHMQTLVPRYRRRSHLLTDVPLEERLFQVDTHSHIKSLCSWQAPRNPAPALIVVHGLEGCHDSHYMRGLAHKAWHAGFNVIRFNQRNCADTEHLTPTLYNGGLSHDIRSVANELVHKEKIQALWVAGYSMGGNLVLKMAGEAKDDFPALKGVAAVCPNIHPAACVAALEQRRNWIYHEHFMVKLKARLQRKTKLFPGKWDLSLYKHIRTMSQFDDAYTAPDGGYRDAADYYEQSGSRHVLAHIRVPTLIITSQDDPFIPIGTFQIPSIQSNPYIQLVTPAHGGHCGFIQKSQEYEDGHWAENRIVEFIRRE</sequence>
<gene>
    <name evidence="3" type="ORF">PPG34_08655</name>
</gene>
<dbReference type="RefSeq" id="WP_313832829.1">
    <property type="nucleotide sequence ID" value="NZ_JAQOUE010000001.1"/>
</dbReference>
<protein>
    <submittedName>
        <fullName evidence="3">Alpha/beta fold hydrolase</fullName>
    </submittedName>
</protein>
<evidence type="ECO:0000313" key="3">
    <source>
        <dbReference type="EMBL" id="MDT7042421.1"/>
    </source>
</evidence>
<evidence type="ECO:0000256" key="1">
    <source>
        <dbReference type="ARBA" id="ARBA00010884"/>
    </source>
</evidence>
<proteinExistence type="inferred from homology"/>
<dbReference type="Pfam" id="PF00561">
    <property type="entry name" value="Abhydrolase_1"/>
    <property type="match status" value="1"/>
</dbReference>
<evidence type="ECO:0000259" key="2">
    <source>
        <dbReference type="Pfam" id="PF00561"/>
    </source>
</evidence>
<keyword evidence="3" id="KW-0378">Hydrolase</keyword>
<dbReference type="PANTHER" id="PTHR10794:SF63">
    <property type="entry name" value="ALPHA_BETA HYDROLASE 1, ISOFORM A"/>
    <property type="match status" value="1"/>
</dbReference>
<name>A0ABU3K7P1_9BACT</name>
<dbReference type="GO" id="GO:0016787">
    <property type="term" value="F:hydrolase activity"/>
    <property type="evidence" value="ECO:0007669"/>
    <property type="project" value="UniProtKB-KW"/>
</dbReference>
<comment type="caution">
    <text evidence="3">The sequence shown here is derived from an EMBL/GenBank/DDBJ whole genome shotgun (WGS) entry which is preliminary data.</text>
</comment>